<organism evidence="3 4">
    <name type="scientific">Cherax quadricarinatus</name>
    <name type="common">Australian red claw crayfish</name>
    <dbReference type="NCBI Taxonomy" id="27406"/>
    <lineage>
        <taxon>Eukaryota</taxon>
        <taxon>Metazoa</taxon>
        <taxon>Ecdysozoa</taxon>
        <taxon>Arthropoda</taxon>
        <taxon>Crustacea</taxon>
        <taxon>Multicrustacea</taxon>
        <taxon>Malacostraca</taxon>
        <taxon>Eumalacostraca</taxon>
        <taxon>Eucarida</taxon>
        <taxon>Decapoda</taxon>
        <taxon>Pleocyemata</taxon>
        <taxon>Astacidea</taxon>
        <taxon>Parastacoidea</taxon>
        <taxon>Parastacidae</taxon>
        <taxon>Cherax</taxon>
    </lineage>
</organism>
<sequence length="167" mass="17816">SLRPGHRSAMRLTALVLLAGCAALLVSAQELDIRPVTIEQLLRDHPELKKELAEKIKSTTNTPTTEETATSTADTSPTTATTSTVPDTTTTSAPQADAPSAPAESTTPTNGERRPGRQPGGRRRQASAKESQRFGEAPHRLRVAAKDGSEAANQPQRRNGRQFPGTQ</sequence>
<gene>
    <name evidence="3" type="ORF">OTU49_006141</name>
</gene>
<dbReference type="Proteomes" id="UP001445076">
    <property type="component" value="Unassembled WGS sequence"/>
</dbReference>
<evidence type="ECO:0000256" key="1">
    <source>
        <dbReference type="SAM" id="MobiDB-lite"/>
    </source>
</evidence>
<evidence type="ECO:0000256" key="2">
    <source>
        <dbReference type="SAM" id="SignalP"/>
    </source>
</evidence>
<accession>A0AAW0X251</accession>
<feature type="chain" id="PRO_5043642950" evidence="2">
    <location>
        <begin position="29"/>
        <end position="167"/>
    </location>
</feature>
<feature type="signal peptide" evidence="2">
    <location>
        <begin position="1"/>
        <end position="28"/>
    </location>
</feature>
<keyword evidence="2" id="KW-0732">Signal</keyword>
<dbReference type="EMBL" id="JARKIK010000051">
    <property type="protein sequence ID" value="KAK8734349.1"/>
    <property type="molecule type" value="Genomic_DNA"/>
</dbReference>
<feature type="region of interest" description="Disordered" evidence="1">
    <location>
        <begin position="54"/>
        <end position="167"/>
    </location>
</feature>
<protein>
    <submittedName>
        <fullName evidence="3">Uncharacterized protein</fullName>
    </submittedName>
</protein>
<reference evidence="3 4" key="1">
    <citation type="journal article" date="2024" name="BMC Genomics">
        <title>Genome assembly of redclaw crayfish (Cherax quadricarinatus) provides insights into its immune adaptation and hypoxia tolerance.</title>
        <authorList>
            <person name="Liu Z."/>
            <person name="Zheng J."/>
            <person name="Li H."/>
            <person name="Fang K."/>
            <person name="Wang S."/>
            <person name="He J."/>
            <person name="Zhou D."/>
            <person name="Weng S."/>
            <person name="Chi M."/>
            <person name="Gu Z."/>
            <person name="He J."/>
            <person name="Li F."/>
            <person name="Wang M."/>
        </authorList>
    </citation>
    <scope>NUCLEOTIDE SEQUENCE [LARGE SCALE GENOMIC DNA]</scope>
    <source>
        <strain evidence="3">ZL_2023a</strain>
    </source>
</reference>
<feature type="non-terminal residue" evidence="3">
    <location>
        <position position="1"/>
    </location>
</feature>
<proteinExistence type="predicted"/>
<name>A0AAW0X251_CHEQU</name>
<evidence type="ECO:0000313" key="4">
    <source>
        <dbReference type="Proteomes" id="UP001445076"/>
    </source>
</evidence>
<keyword evidence="4" id="KW-1185">Reference proteome</keyword>
<dbReference type="AlphaFoldDB" id="A0AAW0X251"/>
<evidence type="ECO:0000313" key="3">
    <source>
        <dbReference type="EMBL" id="KAK8734349.1"/>
    </source>
</evidence>
<comment type="caution">
    <text evidence="3">The sequence shown here is derived from an EMBL/GenBank/DDBJ whole genome shotgun (WGS) entry which is preliminary data.</text>
</comment>
<feature type="compositionally biased region" description="Basic and acidic residues" evidence="1">
    <location>
        <begin position="130"/>
        <end position="149"/>
    </location>
</feature>
<feature type="compositionally biased region" description="Low complexity" evidence="1">
    <location>
        <begin position="59"/>
        <end position="103"/>
    </location>
</feature>